<dbReference type="InterPro" id="IPR025282">
    <property type="entry name" value="DUF4214"/>
</dbReference>
<evidence type="ECO:0000313" key="4">
    <source>
        <dbReference type="EMBL" id="MCI0755429.1"/>
    </source>
</evidence>
<evidence type="ECO:0000313" key="5">
    <source>
        <dbReference type="Proteomes" id="UP001201985"/>
    </source>
</evidence>
<comment type="subcellular location">
    <subcellularLocation>
        <location evidence="1">Secreted</location>
    </subcellularLocation>
</comment>
<evidence type="ECO:0000256" key="1">
    <source>
        <dbReference type="ARBA" id="ARBA00004613"/>
    </source>
</evidence>
<comment type="caution">
    <text evidence="4">The sequence shown here is derived from an EMBL/GenBank/DDBJ whole genome shotgun (WGS) entry which is preliminary data.</text>
</comment>
<proteinExistence type="predicted"/>
<feature type="domain" description="DUF4214" evidence="3">
    <location>
        <begin position="465"/>
        <end position="533"/>
    </location>
</feature>
<evidence type="ECO:0000259" key="3">
    <source>
        <dbReference type="Pfam" id="PF13946"/>
    </source>
</evidence>
<dbReference type="PANTHER" id="PTHR38340">
    <property type="entry name" value="S-LAYER PROTEIN"/>
    <property type="match status" value="1"/>
</dbReference>
<keyword evidence="2" id="KW-0964">Secreted</keyword>
<name>A0ABS9W808_9PROT</name>
<dbReference type="InterPro" id="IPR038255">
    <property type="entry name" value="PBS_linker_sf"/>
</dbReference>
<sequence>MLIAGSGADNMQGENGDDYLFGGAGNDILTGNQGHDVVAGGNGDDSLQGADGTDIVIGGRDAGRMSLDGDGHATGVATGDMLEGNGGADAFVYQAGDGVDLLLDFNPAEGDTLTIYGHTGFQVVERTPEGRMALYLGSNAGFILNNGTFQGETAASTLPGVRFVASNAEAPNAIMGRDVVVPVLAQNWVSNFTGAGPIAVSQDFPAFAAAPDLTNLSGVTFERLVRRGNENEVRFLPPGNEWLEAGGGYDVLVTGEGFRGTRSTALPEDGLRLDLGGGTHLLRGVEAVRFVDGTLHLGPGSAAAQIVRLYEVALGRPADQAGLNAWLDVRQRGAPLTSVADAFLQSPEFAQRYGANLSNADYVELLYNNALGRASDPGGKAGWVTGLENGSITRAGALAGFSESAENRARTAEDVAPGIWDASENAAFLARLYDTTLGRLPDRAGLQAWREGMDAGIFTVTDVVNGFTASAEFKARYGSATSTGDFVELLYNNALDRAADPAGKAAWGNAIDRNVISRADAVLGFSESAEHRALTAANIMNETPDQFGILFA</sequence>
<dbReference type="RefSeq" id="WP_241793381.1">
    <property type="nucleotide sequence ID" value="NZ_JALBUU010000028.1"/>
</dbReference>
<keyword evidence="5" id="KW-1185">Reference proteome</keyword>
<accession>A0ABS9W808</accession>
<dbReference type="SUPFAM" id="SSF51120">
    <property type="entry name" value="beta-Roll"/>
    <property type="match status" value="1"/>
</dbReference>
<dbReference type="Gene3D" id="2.150.10.10">
    <property type="entry name" value="Serralysin-like metalloprotease, C-terminal"/>
    <property type="match status" value="1"/>
</dbReference>
<dbReference type="InterPro" id="IPR050557">
    <property type="entry name" value="RTX_toxin/Mannuronan_C5-epim"/>
</dbReference>
<dbReference type="InterPro" id="IPR011049">
    <property type="entry name" value="Serralysin-like_metalloprot_C"/>
</dbReference>
<evidence type="ECO:0000256" key="2">
    <source>
        <dbReference type="ARBA" id="ARBA00022525"/>
    </source>
</evidence>
<dbReference type="PRINTS" id="PR00313">
    <property type="entry name" value="CABNDNGRPT"/>
</dbReference>
<dbReference type="Pfam" id="PF00353">
    <property type="entry name" value="HemolysinCabind"/>
    <property type="match status" value="2"/>
</dbReference>
<dbReference type="Proteomes" id="UP001201985">
    <property type="component" value="Unassembled WGS sequence"/>
</dbReference>
<feature type="domain" description="DUF4214" evidence="3">
    <location>
        <begin position="340"/>
        <end position="410"/>
    </location>
</feature>
<dbReference type="Gene3D" id="1.10.3130.20">
    <property type="entry name" value="Phycobilisome linker domain"/>
    <property type="match status" value="2"/>
</dbReference>
<protein>
    <submittedName>
        <fullName evidence="4">DUF4214 domain-containing protein</fullName>
    </submittedName>
</protein>
<dbReference type="Pfam" id="PF13946">
    <property type="entry name" value="DUF4214"/>
    <property type="match status" value="2"/>
</dbReference>
<reference evidence="4 5" key="1">
    <citation type="submission" date="2022-03" db="EMBL/GenBank/DDBJ databases">
        <title>Complete genome analysis of Roseomonas KG 17.1 : a prolific producer of plant growth promoters.</title>
        <authorList>
            <person name="Saadouli I."/>
            <person name="Najjari A."/>
            <person name="Mosbah A."/>
            <person name="Ouzari H.I."/>
        </authorList>
    </citation>
    <scope>NUCLEOTIDE SEQUENCE [LARGE SCALE GENOMIC DNA]</scope>
    <source>
        <strain evidence="4 5">KG17-1</strain>
    </source>
</reference>
<organism evidence="4 5">
    <name type="scientific">Teichococcus vastitatis</name>
    <dbReference type="NCBI Taxonomy" id="2307076"/>
    <lineage>
        <taxon>Bacteria</taxon>
        <taxon>Pseudomonadati</taxon>
        <taxon>Pseudomonadota</taxon>
        <taxon>Alphaproteobacteria</taxon>
        <taxon>Acetobacterales</taxon>
        <taxon>Roseomonadaceae</taxon>
        <taxon>Roseomonas</taxon>
    </lineage>
</organism>
<dbReference type="InterPro" id="IPR001343">
    <property type="entry name" value="Hemolysn_Ca-bd"/>
</dbReference>
<gene>
    <name evidence="4" type="ORF">MON41_17040</name>
</gene>
<dbReference type="EMBL" id="JALBUU010000028">
    <property type="protein sequence ID" value="MCI0755429.1"/>
    <property type="molecule type" value="Genomic_DNA"/>
</dbReference>
<dbReference type="PANTHER" id="PTHR38340:SF1">
    <property type="entry name" value="S-LAYER PROTEIN"/>
    <property type="match status" value="1"/>
</dbReference>